<feature type="transmembrane region" description="Helical" evidence="1">
    <location>
        <begin position="754"/>
        <end position="774"/>
    </location>
</feature>
<dbReference type="Proteomes" id="UP000332933">
    <property type="component" value="Unassembled WGS sequence"/>
</dbReference>
<feature type="transmembrane region" description="Helical" evidence="1">
    <location>
        <begin position="58"/>
        <end position="80"/>
    </location>
</feature>
<dbReference type="OrthoDB" id="75886at2759"/>
<organism evidence="3 4">
    <name type="scientific">Aphanomyces stellatus</name>
    <dbReference type="NCBI Taxonomy" id="120398"/>
    <lineage>
        <taxon>Eukaryota</taxon>
        <taxon>Sar</taxon>
        <taxon>Stramenopiles</taxon>
        <taxon>Oomycota</taxon>
        <taxon>Saprolegniomycetes</taxon>
        <taxon>Saprolegniales</taxon>
        <taxon>Verrucalvaceae</taxon>
        <taxon>Aphanomyces</taxon>
    </lineage>
</organism>
<dbReference type="EMBL" id="VJMH01007317">
    <property type="protein sequence ID" value="KAF0684163.1"/>
    <property type="molecule type" value="Genomic_DNA"/>
</dbReference>
<keyword evidence="1" id="KW-0812">Transmembrane</keyword>
<protein>
    <submittedName>
        <fullName evidence="3">Aste57867_23845 protein</fullName>
    </submittedName>
</protein>
<dbReference type="AlphaFoldDB" id="A0A485LNQ4"/>
<feature type="transmembrane region" description="Helical" evidence="1">
    <location>
        <begin position="706"/>
        <end position="728"/>
    </location>
</feature>
<keyword evidence="1" id="KW-0472">Membrane</keyword>
<evidence type="ECO:0000313" key="2">
    <source>
        <dbReference type="EMBL" id="KAF0684163.1"/>
    </source>
</evidence>
<reference evidence="2" key="2">
    <citation type="submission" date="2019-06" db="EMBL/GenBank/DDBJ databases">
        <title>Genomics analysis of Aphanomyces spp. identifies a new class of oomycete effector associated with host adaptation.</title>
        <authorList>
            <person name="Gaulin E."/>
        </authorList>
    </citation>
    <scope>NUCLEOTIDE SEQUENCE</scope>
    <source>
        <strain evidence="2">CBS 578.67</strain>
    </source>
</reference>
<feature type="transmembrane region" description="Helical" evidence="1">
    <location>
        <begin position="666"/>
        <end position="685"/>
    </location>
</feature>
<proteinExistence type="predicted"/>
<keyword evidence="1" id="KW-1133">Transmembrane helix</keyword>
<reference evidence="3 4" key="1">
    <citation type="submission" date="2019-03" db="EMBL/GenBank/DDBJ databases">
        <authorList>
            <person name="Gaulin E."/>
            <person name="Dumas B."/>
        </authorList>
    </citation>
    <scope>NUCLEOTIDE SEQUENCE [LARGE SCALE GENOMIC DNA]</scope>
    <source>
        <strain evidence="3">CBS 568.67</strain>
    </source>
</reference>
<gene>
    <name evidence="3" type="primary">Aste57867_23845</name>
    <name evidence="2" type="ORF">As57867_023772</name>
    <name evidence="3" type="ORF">ASTE57867_23845</name>
</gene>
<dbReference type="EMBL" id="CAADRA010007343">
    <property type="protein sequence ID" value="VFU00488.1"/>
    <property type="molecule type" value="Genomic_DNA"/>
</dbReference>
<feature type="transmembrane region" description="Helical" evidence="1">
    <location>
        <begin position="836"/>
        <end position="861"/>
    </location>
</feature>
<accession>A0A485LNQ4</accession>
<keyword evidence="4" id="KW-1185">Reference proteome</keyword>
<evidence type="ECO:0000256" key="1">
    <source>
        <dbReference type="SAM" id="Phobius"/>
    </source>
</evidence>
<feature type="transmembrane region" description="Helical" evidence="1">
    <location>
        <begin position="795"/>
        <end position="816"/>
    </location>
</feature>
<evidence type="ECO:0000313" key="3">
    <source>
        <dbReference type="EMBL" id="VFU00488.1"/>
    </source>
</evidence>
<sequence length="956" mass="105669">MSGVLTVWPYMFDVKLWLVVVDPERGMRSRKNFASCTLDGTSEPEKAVSPKASQQNRAFVVAGLVYMATTILGSVVYLTMTSTNMANDFWWANCQASREHTYLVRMYNGQLLLRQKEGAVSLDNPRFLDSADYNKSNAVNAQLSPLYVTRVKTTDGADLGMVVRGLRRMDACLAPWISTQYCWVDFSKTWEMANSAKRQARCNANYVANGAAYLEGLLRNVNRDQLNSCWGTSLEIAFATPLRQTDKGGQWWDSVQSMARMTEADEVTYWRSFGVTAYLVDWQNYKYVGIVDTFNIQNSFGTTYAMTLKRTNGTFRVAAQTSMKMYWAFASDLWAVTSDTSQMGGKSLIRNTASFAFTTLTMEDVLVQNGTLQPSALTSGTYGTFRQVIGPFGSVDIKHVVAPPSLMALALKVKDDIASMSIKSNAFSYTFAQLSTSIMSLLTRAVPAPWQNAGYAIGGNILCDQVATALFSGGMSCFGGIESACGSLANENFVPMYYSLLVASLGADIVKPDLNPNVSRSICAQFTAQQGKCQPDLIKNPTAFMLNTTLFPDPTVVANWKAMVTAAQEDIRLLNVSIMQYASATVSYTNISLLRQAIFDTALPDFHYVGWIMAWEWAVSAREVLSFQGDVDSIAVLTRQMFDVSTPANALEIPLNVANYIRLACYYVTCNIIGVSLLAVAYTAINKGQVEGLNLFELNRVAGIVWVGRTLLFIRGIAAICLLSTQVLTLEPLNYVYHFVTTATAASEPAADKAIRYIKIFLAASEVSWLSFVLNDFFMIATQQYTAAYVFKCNILVWLLSAVLSFASPVTHTASIDRSCEYSDVDFQLVCSNGMIAIGSFVRFMTLVAICVGSALVCYIYERVRRPSLPLPHQNSLFLAASAKLVFEAQHWVAHEVYYLDQSSAAINGLLSVRLGSSFYMFDLKTWRTFVINAPAEKLKQLARESHLLTAIPLTD</sequence>
<evidence type="ECO:0000313" key="4">
    <source>
        <dbReference type="Proteomes" id="UP000332933"/>
    </source>
</evidence>
<name>A0A485LNQ4_9STRA</name>